<organism evidence="1 2">
    <name type="scientific">Sousa chinensis</name>
    <name type="common">Indo-pacific humpbacked dolphin</name>
    <name type="synonym">Steno chinensis</name>
    <dbReference type="NCBI Taxonomy" id="103600"/>
    <lineage>
        <taxon>Eukaryota</taxon>
        <taxon>Metazoa</taxon>
        <taxon>Chordata</taxon>
        <taxon>Craniata</taxon>
        <taxon>Vertebrata</taxon>
        <taxon>Euteleostomi</taxon>
        <taxon>Mammalia</taxon>
        <taxon>Eutheria</taxon>
        <taxon>Laurasiatheria</taxon>
        <taxon>Artiodactyla</taxon>
        <taxon>Whippomorpha</taxon>
        <taxon>Cetacea</taxon>
        <taxon>Odontoceti</taxon>
        <taxon>Delphinidae</taxon>
        <taxon>Sousa</taxon>
    </lineage>
</organism>
<dbReference type="EMBL" id="QWLN02000256">
    <property type="protein sequence ID" value="TEA42180.1"/>
    <property type="molecule type" value="Genomic_DNA"/>
</dbReference>
<sequence>GKKPELNGWVMACFGITVPKPPKPLDKPLVP</sequence>
<gene>
    <name evidence="1" type="ORF">DBR06_SOUSAS6810100</name>
</gene>
<proteinExistence type="predicted"/>
<reference evidence="1 2" key="1">
    <citation type="journal article" date="2018" name="Genomics">
        <title>Molecular footprints of inshore aquatic adaptation in Indo-Pacific humpback dolphin (Sousa chinensis).</title>
        <authorList>
            <person name="Ming Y."/>
            <person name="Jian J."/>
            <person name="Yu F."/>
            <person name="Yu X."/>
            <person name="Wang J."/>
            <person name="Liu W."/>
        </authorList>
    </citation>
    <scope>NUCLEOTIDE SEQUENCE [LARGE SCALE GENOMIC DNA]</scope>
    <source>
        <strain evidence="1">MY-2018</strain>
        <tissue evidence="1">Skin</tissue>
    </source>
</reference>
<protein>
    <submittedName>
        <fullName evidence="1">Uncharacterized protein</fullName>
    </submittedName>
</protein>
<evidence type="ECO:0000313" key="1">
    <source>
        <dbReference type="EMBL" id="TEA42180.1"/>
    </source>
</evidence>
<feature type="non-terminal residue" evidence="1">
    <location>
        <position position="31"/>
    </location>
</feature>
<name>A0A484H4I7_SOUCH</name>
<dbReference type="AlphaFoldDB" id="A0A484H4I7"/>
<comment type="caution">
    <text evidence="1">The sequence shown here is derived from an EMBL/GenBank/DDBJ whole genome shotgun (WGS) entry which is preliminary data.</text>
</comment>
<accession>A0A484H4I7</accession>
<dbReference type="Proteomes" id="UP000295264">
    <property type="component" value="Unassembled WGS sequence"/>
</dbReference>
<feature type="non-terminal residue" evidence="1">
    <location>
        <position position="1"/>
    </location>
</feature>
<keyword evidence="2" id="KW-1185">Reference proteome</keyword>
<evidence type="ECO:0000313" key="2">
    <source>
        <dbReference type="Proteomes" id="UP000295264"/>
    </source>
</evidence>